<keyword evidence="2" id="KW-1185">Reference proteome</keyword>
<feature type="non-terminal residue" evidence="1">
    <location>
        <position position="61"/>
    </location>
</feature>
<evidence type="ECO:0000313" key="1">
    <source>
        <dbReference type="EMBL" id="ETX26401.1"/>
    </source>
</evidence>
<dbReference type="Proteomes" id="UP000023430">
    <property type="component" value="Unassembled WGS sequence"/>
</dbReference>
<comment type="caution">
    <text evidence="1">The sequence shown here is derived from an EMBL/GenBank/DDBJ whole genome shotgun (WGS) entry which is preliminary data.</text>
</comment>
<dbReference type="EMBL" id="JAME01000197">
    <property type="protein sequence ID" value="ETX26401.1"/>
    <property type="molecule type" value="Genomic_DNA"/>
</dbReference>
<dbReference type="AlphaFoldDB" id="X7F2R6"/>
<evidence type="ECO:0000313" key="2">
    <source>
        <dbReference type="Proteomes" id="UP000023430"/>
    </source>
</evidence>
<accession>X7F2R6</accession>
<name>X7F2R6_9RHOB</name>
<gene>
    <name evidence="1" type="ORF">RISW2_07145</name>
</gene>
<reference evidence="1 2" key="1">
    <citation type="submission" date="2014-01" db="EMBL/GenBank/DDBJ databases">
        <title>Roseivivax isoporae LMG 25204 Genome Sequencing.</title>
        <authorList>
            <person name="Lai Q."/>
            <person name="Li G."/>
            <person name="Shao Z."/>
        </authorList>
    </citation>
    <scope>NUCLEOTIDE SEQUENCE [LARGE SCALE GENOMIC DNA]</scope>
    <source>
        <strain evidence="1 2">LMG 25204</strain>
    </source>
</reference>
<protein>
    <submittedName>
        <fullName evidence="1">Uncharacterized protein</fullName>
    </submittedName>
</protein>
<organism evidence="1 2">
    <name type="scientific">Roseivivax isoporae LMG 25204</name>
    <dbReference type="NCBI Taxonomy" id="1449351"/>
    <lineage>
        <taxon>Bacteria</taxon>
        <taxon>Pseudomonadati</taxon>
        <taxon>Pseudomonadota</taxon>
        <taxon>Alphaproteobacteria</taxon>
        <taxon>Rhodobacterales</taxon>
        <taxon>Roseobacteraceae</taxon>
        <taxon>Roseivivax</taxon>
    </lineage>
</organism>
<proteinExistence type="predicted"/>
<sequence length="61" mass="6624">MARAKTAKFEEFILEVEVDPTGDAGTYVPLCGLTDVSINRSSNIDTTEVPDCDDESLPYAI</sequence>